<dbReference type="EMBL" id="CAESGF010000015">
    <property type="protein sequence ID" value="CAB4364582.1"/>
    <property type="molecule type" value="Genomic_DNA"/>
</dbReference>
<protein>
    <submittedName>
        <fullName evidence="3">Unannotated protein</fullName>
    </submittedName>
</protein>
<evidence type="ECO:0000313" key="2">
    <source>
        <dbReference type="EMBL" id="CAB4734105.1"/>
    </source>
</evidence>
<dbReference type="EMBL" id="CAFBMT010000024">
    <property type="protein sequence ID" value="CAB4951680.1"/>
    <property type="molecule type" value="Genomic_DNA"/>
</dbReference>
<accession>A0A6J7A0H7</accession>
<proteinExistence type="predicted"/>
<reference evidence="3" key="1">
    <citation type="submission" date="2020-05" db="EMBL/GenBank/DDBJ databases">
        <authorList>
            <person name="Chiriac C."/>
            <person name="Salcher M."/>
            <person name="Ghai R."/>
            <person name="Kavagutti S V."/>
        </authorList>
    </citation>
    <scope>NUCLEOTIDE SEQUENCE</scope>
</reference>
<dbReference type="EMBL" id="CAEZYF010000016">
    <property type="protein sequence ID" value="CAB4734105.1"/>
    <property type="molecule type" value="Genomic_DNA"/>
</dbReference>
<dbReference type="AlphaFoldDB" id="A0A6J7A0H7"/>
<dbReference type="EMBL" id="CAFAAV010000136">
    <property type="protein sequence ID" value="CAB4826377.1"/>
    <property type="molecule type" value="Genomic_DNA"/>
</dbReference>
<evidence type="ECO:0000313" key="6">
    <source>
        <dbReference type="EMBL" id="CAB5010476.1"/>
    </source>
</evidence>
<dbReference type="EMBL" id="CAFBOL010000107">
    <property type="protein sequence ID" value="CAB5010476.1"/>
    <property type="molecule type" value="Genomic_DNA"/>
</dbReference>
<evidence type="ECO:0000313" key="4">
    <source>
        <dbReference type="EMBL" id="CAB4852829.1"/>
    </source>
</evidence>
<gene>
    <name evidence="2" type="ORF">UFOPK2656_02344</name>
    <name evidence="3" type="ORF">UFOPK3099_01714</name>
    <name evidence="4" type="ORF">UFOPK3267_02351</name>
    <name evidence="5" type="ORF">UFOPK3651_02897</name>
    <name evidence="6" type="ORF">UFOPK3931_02784</name>
    <name evidence="1" type="ORF">UFOPK4189_02341</name>
</gene>
<evidence type="ECO:0000313" key="3">
    <source>
        <dbReference type="EMBL" id="CAB4826377.1"/>
    </source>
</evidence>
<dbReference type="EMBL" id="CAFBIY010000161">
    <property type="protein sequence ID" value="CAB4852829.1"/>
    <property type="molecule type" value="Genomic_DNA"/>
</dbReference>
<name>A0A6J7A0H7_9ZZZZ</name>
<organism evidence="3">
    <name type="scientific">freshwater metagenome</name>
    <dbReference type="NCBI Taxonomy" id="449393"/>
    <lineage>
        <taxon>unclassified sequences</taxon>
        <taxon>metagenomes</taxon>
        <taxon>ecological metagenomes</taxon>
    </lineage>
</organism>
<sequence length="68" mass="7355">MLCSQCDDHARGTCKFCGRGVCQVHHSNLPFIVTIFGSDPPRSIVVAGTLWCGVCRPQPEPIAMPELA</sequence>
<evidence type="ECO:0000313" key="5">
    <source>
        <dbReference type="EMBL" id="CAB4951680.1"/>
    </source>
</evidence>
<evidence type="ECO:0000313" key="1">
    <source>
        <dbReference type="EMBL" id="CAB4364582.1"/>
    </source>
</evidence>